<reference evidence="1 2" key="1">
    <citation type="submission" date="2015-08" db="EMBL/GenBank/DDBJ databases">
        <title>Next Generation Sequencing and Analysis of the Genome of Puccinia sorghi L Schw, the Causal Agent of Maize Common Rust.</title>
        <authorList>
            <person name="Rochi L."/>
            <person name="Burguener G."/>
            <person name="Darino M."/>
            <person name="Turjanski A."/>
            <person name="Kreff E."/>
            <person name="Dieguez M.J."/>
            <person name="Sacco F."/>
        </authorList>
    </citation>
    <scope>NUCLEOTIDE SEQUENCE [LARGE SCALE GENOMIC DNA]</scope>
    <source>
        <strain evidence="1 2">RO10H11247</strain>
    </source>
</reference>
<keyword evidence="2" id="KW-1185">Reference proteome</keyword>
<dbReference type="EMBL" id="LAVV01007258">
    <property type="protein sequence ID" value="KNZ56536.1"/>
    <property type="molecule type" value="Genomic_DNA"/>
</dbReference>
<proteinExistence type="predicted"/>
<organism evidence="1 2">
    <name type="scientific">Puccinia sorghi</name>
    <dbReference type="NCBI Taxonomy" id="27349"/>
    <lineage>
        <taxon>Eukaryota</taxon>
        <taxon>Fungi</taxon>
        <taxon>Dikarya</taxon>
        <taxon>Basidiomycota</taxon>
        <taxon>Pucciniomycotina</taxon>
        <taxon>Pucciniomycetes</taxon>
        <taxon>Pucciniales</taxon>
        <taxon>Pucciniaceae</taxon>
        <taxon>Puccinia</taxon>
    </lineage>
</organism>
<gene>
    <name evidence="1" type="ORF">VP01_237g3</name>
</gene>
<evidence type="ECO:0000313" key="1">
    <source>
        <dbReference type="EMBL" id="KNZ56536.1"/>
    </source>
</evidence>
<sequence>MALLSSVTQLRRGCHDIKIQQLDSCGIELKLFGKNTLNQLTLIELIQHQLPQTQHYNNSAPLNSSLSLKTHHLNMSTVGISSFLLIPESIFFSYLYSSINSRLFRHLIIRMKVPLSLTQTPYLFSSLNKRNFIVSSFPLFLPLSWSGSSNHCNPHSLSFPSWSFSLEFQHQPITQPVGSFWIHQILLKNYSSIIIKNIDHASIIIKLFSIFTPDFNPILIHSIQIRRTQHLDFSQVNPSLIHEPQLLLCKSECCTEVQHILCLLFLLCILLSQIDSLTYLPDIPLGISGKKSVTHGILSFFFSGCVEKFQLVVFKLPMAQHNWRNEGSKNSSVDMTRRMQLWPQSGCLIRGAVVRRHLGGPCALVSGKEWVSAFMTSAWCFEGLASYLAKCRLYLGSAPEGHDQVVISARSYLEAILADFKLPPPGKELLALL</sequence>
<name>A0A0L6V6W0_9BASI</name>
<protein>
    <submittedName>
        <fullName evidence="1">Uncharacterized protein</fullName>
    </submittedName>
</protein>
<dbReference type="AlphaFoldDB" id="A0A0L6V6W0"/>
<comment type="caution">
    <text evidence="1">The sequence shown here is derived from an EMBL/GenBank/DDBJ whole genome shotgun (WGS) entry which is preliminary data.</text>
</comment>
<accession>A0A0L6V6W0</accession>
<dbReference type="Proteomes" id="UP000037035">
    <property type="component" value="Unassembled WGS sequence"/>
</dbReference>
<dbReference type="VEuPathDB" id="FungiDB:VP01_237g3"/>
<evidence type="ECO:0000313" key="2">
    <source>
        <dbReference type="Proteomes" id="UP000037035"/>
    </source>
</evidence>